<dbReference type="Pfam" id="PF10677">
    <property type="entry name" value="DUF2490"/>
    <property type="match status" value="1"/>
</dbReference>
<dbReference type="InterPro" id="IPR019619">
    <property type="entry name" value="DUF2490"/>
</dbReference>
<keyword evidence="2" id="KW-1185">Reference proteome</keyword>
<name>A0ABU1K4G6_9FLAO</name>
<dbReference type="EMBL" id="JAVDQA010000001">
    <property type="protein sequence ID" value="MDR6299473.1"/>
    <property type="molecule type" value="Genomic_DNA"/>
</dbReference>
<organism evidence="1 2">
    <name type="scientific">Mesonia maritima</name>
    <dbReference type="NCBI Taxonomy" id="1793873"/>
    <lineage>
        <taxon>Bacteria</taxon>
        <taxon>Pseudomonadati</taxon>
        <taxon>Bacteroidota</taxon>
        <taxon>Flavobacteriia</taxon>
        <taxon>Flavobacteriales</taxon>
        <taxon>Flavobacteriaceae</taxon>
        <taxon>Mesonia</taxon>
    </lineage>
</organism>
<dbReference type="Proteomes" id="UP001257659">
    <property type="component" value="Unassembled WGS sequence"/>
</dbReference>
<evidence type="ECO:0000313" key="1">
    <source>
        <dbReference type="EMBL" id="MDR6299473.1"/>
    </source>
</evidence>
<comment type="caution">
    <text evidence="1">The sequence shown here is derived from an EMBL/GenBank/DDBJ whole genome shotgun (WGS) entry which is preliminary data.</text>
</comment>
<accession>A0ABU1K4G6</accession>
<gene>
    <name evidence="1" type="ORF">GGR31_000089</name>
</gene>
<evidence type="ECO:0008006" key="3">
    <source>
        <dbReference type="Google" id="ProtNLM"/>
    </source>
</evidence>
<reference evidence="1 2" key="1">
    <citation type="submission" date="2023-07" db="EMBL/GenBank/DDBJ databases">
        <title>Genomic Encyclopedia of Type Strains, Phase IV (KMG-IV): sequencing the most valuable type-strain genomes for metagenomic binning, comparative biology and taxonomic classification.</title>
        <authorList>
            <person name="Goeker M."/>
        </authorList>
    </citation>
    <scope>NUCLEOTIDE SEQUENCE [LARGE SCALE GENOMIC DNA]</scope>
    <source>
        <strain evidence="1 2">DSM 102814</strain>
    </source>
</reference>
<sequence length="237" mass="28097">MIILFSKKFRFLFFFLILLFGKLSAQENFNGFINPAISVSIKNETPWSYTFGIARRDIVFTDIENKRNFSEEVKFEGQFLELNHFTSRKVGFYGKVSAGIRYRFIETFTGKQNETRFIEQYAYGKKLNRFKIAHRLRLAQRFREKTTFRTRYRFSVEFPLNGDNVDAKEFLLVTSAEGVWEFGKDELPNFGVRYSNYIGYKIFDNAVINLGLEYRYRNFTQNPYTQLFLISALKVSL</sequence>
<dbReference type="RefSeq" id="WP_309726192.1">
    <property type="nucleotide sequence ID" value="NZ_JAVDQA010000001.1"/>
</dbReference>
<proteinExistence type="predicted"/>
<protein>
    <recommendedName>
        <fullName evidence="3">DUF2490 domain-containing protein</fullName>
    </recommendedName>
</protein>
<evidence type="ECO:0000313" key="2">
    <source>
        <dbReference type="Proteomes" id="UP001257659"/>
    </source>
</evidence>